<evidence type="ECO:0000313" key="8">
    <source>
        <dbReference type="Proteomes" id="UP000288716"/>
    </source>
</evidence>
<evidence type="ECO:0000256" key="2">
    <source>
        <dbReference type="ARBA" id="ARBA00023015"/>
    </source>
</evidence>
<dbReference type="OrthoDB" id="7700330at2759"/>
<dbReference type="SUPFAM" id="SSF69125">
    <property type="entry name" value="Nuclear receptor coactivator interlocking domain"/>
    <property type="match status" value="1"/>
</dbReference>
<dbReference type="EMBL" id="NCKV01019740">
    <property type="protein sequence ID" value="RWS20136.1"/>
    <property type="molecule type" value="Genomic_DNA"/>
</dbReference>
<protein>
    <recommendedName>
        <fullName evidence="6">Nuclear receptor coactivator CREB-bp-like interlocking domain-containing protein</fullName>
    </recommendedName>
</protein>
<evidence type="ECO:0000313" key="7">
    <source>
        <dbReference type="EMBL" id="RWS20136.1"/>
    </source>
</evidence>
<dbReference type="InterPro" id="IPR014744">
    <property type="entry name" value="Nuc_rcpt_coact_CREBbp"/>
</dbReference>
<organism evidence="7 8">
    <name type="scientific">Leptotrombidium deliense</name>
    <dbReference type="NCBI Taxonomy" id="299467"/>
    <lineage>
        <taxon>Eukaryota</taxon>
        <taxon>Metazoa</taxon>
        <taxon>Ecdysozoa</taxon>
        <taxon>Arthropoda</taxon>
        <taxon>Chelicerata</taxon>
        <taxon>Arachnida</taxon>
        <taxon>Acari</taxon>
        <taxon>Acariformes</taxon>
        <taxon>Trombidiformes</taxon>
        <taxon>Prostigmata</taxon>
        <taxon>Anystina</taxon>
        <taxon>Parasitengona</taxon>
        <taxon>Trombiculoidea</taxon>
        <taxon>Trombiculidae</taxon>
        <taxon>Leptotrombidium</taxon>
    </lineage>
</organism>
<evidence type="ECO:0000256" key="3">
    <source>
        <dbReference type="ARBA" id="ARBA00023163"/>
    </source>
</evidence>
<evidence type="ECO:0000256" key="5">
    <source>
        <dbReference type="SAM" id="Phobius"/>
    </source>
</evidence>
<sequence>MSRVLPHTAVNEQDQSMQLAFQQFLQVLSAPPSEQQKQQIIHILQSNPRLVAIFLNKRQQLQTEQTLQEDMLKFFKDLSLRNPIYCFLFSSPFFLCFVITNV</sequence>
<accession>A0A443RXQ1</accession>
<evidence type="ECO:0000256" key="4">
    <source>
        <dbReference type="ARBA" id="ARBA00023242"/>
    </source>
</evidence>
<dbReference type="Gene3D" id="1.10.1630.10">
    <property type="entry name" value="Nuclear receptor coactivator, CREB-bp-like, interlocking domain"/>
    <property type="match status" value="1"/>
</dbReference>
<name>A0A443RXQ1_9ACAR</name>
<dbReference type="GO" id="GO:0005634">
    <property type="term" value="C:nucleus"/>
    <property type="evidence" value="ECO:0007669"/>
    <property type="project" value="InterPro"/>
</dbReference>
<dbReference type="VEuPathDB" id="VectorBase:LDEU011904"/>
<feature type="transmembrane region" description="Helical" evidence="5">
    <location>
        <begin position="82"/>
        <end position="100"/>
    </location>
</feature>
<keyword evidence="5" id="KW-0812">Transmembrane</keyword>
<dbReference type="AlphaFoldDB" id="A0A443RXQ1"/>
<comment type="caution">
    <text evidence="7">The sequence shown here is derived from an EMBL/GenBank/DDBJ whole genome shotgun (WGS) entry which is preliminary data.</text>
</comment>
<keyword evidence="5" id="KW-1133">Transmembrane helix</keyword>
<keyword evidence="8" id="KW-1185">Reference proteome</keyword>
<evidence type="ECO:0000259" key="6">
    <source>
        <dbReference type="Pfam" id="PF09030"/>
    </source>
</evidence>
<reference evidence="7 8" key="1">
    <citation type="journal article" date="2018" name="Gigascience">
        <title>Genomes of trombidid mites reveal novel predicted allergens and laterally-transferred genes associated with secondary metabolism.</title>
        <authorList>
            <person name="Dong X."/>
            <person name="Chaisiri K."/>
            <person name="Xia D."/>
            <person name="Armstrong S.D."/>
            <person name="Fang Y."/>
            <person name="Donnelly M.J."/>
            <person name="Kadowaki T."/>
            <person name="McGarry J.W."/>
            <person name="Darby A.C."/>
            <person name="Makepeace B.L."/>
        </authorList>
    </citation>
    <scope>NUCLEOTIDE SEQUENCE [LARGE SCALE GENOMIC DNA]</scope>
    <source>
        <strain evidence="7">UoL-UT</strain>
    </source>
</reference>
<dbReference type="GO" id="GO:0003713">
    <property type="term" value="F:transcription coactivator activity"/>
    <property type="evidence" value="ECO:0007669"/>
    <property type="project" value="InterPro"/>
</dbReference>
<dbReference type="CDD" id="cd20910">
    <property type="entry name" value="NCBD_CREBBP-p300_like"/>
    <property type="match status" value="1"/>
</dbReference>
<feature type="domain" description="Nuclear receptor coactivator CREB-bp-like interlocking" evidence="6">
    <location>
        <begin position="15"/>
        <end position="60"/>
    </location>
</feature>
<keyword evidence="5" id="KW-0472">Membrane</keyword>
<keyword evidence="2" id="KW-0805">Transcription regulation</keyword>
<dbReference type="GO" id="GO:0000123">
    <property type="term" value="C:histone acetyltransferase complex"/>
    <property type="evidence" value="ECO:0007669"/>
    <property type="project" value="InterPro"/>
</dbReference>
<keyword evidence="4" id="KW-0539">Nucleus</keyword>
<evidence type="ECO:0000256" key="1">
    <source>
        <dbReference type="ARBA" id="ARBA00022737"/>
    </source>
</evidence>
<dbReference type="GO" id="GO:0004402">
    <property type="term" value="F:histone acetyltransferase activity"/>
    <property type="evidence" value="ECO:0007669"/>
    <property type="project" value="InterPro"/>
</dbReference>
<gene>
    <name evidence="7" type="ORF">B4U80_14320</name>
</gene>
<dbReference type="Pfam" id="PF09030">
    <property type="entry name" value="Creb_binding"/>
    <property type="match status" value="1"/>
</dbReference>
<dbReference type="InterPro" id="IPR037073">
    <property type="entry name" value="Nuc_rcpt_coact_CREBbp_sf"/>
</dbReference>
<keyword evidence="3" id="KW-0804">Transcription</keyword>
<dbReference type="Proteomes" id="UP000288716">
    <property type="component" value="Unassembled WGS sequence"/>
</dbReference>
<dbReference type="InterPro" id="IPR009110">
    <property type="entry name" value="Nuc_rcpt_coact"/>
</dbReference>
<proteinExistence type="predicted"/>
<keyword evidence="1" id="KW-0677">Repeat</keyword>